<dbReference type="EMBL" id="CADCUA010000236">
    <property type="protein sequence ID" value="CAA9313271.1"/>
    <property type="molecule type" value="Genomic_DNA"/>
</dbReference>
<feature type="non-terminal residue" evidence="1">
    <location>
        <position position="1"/>
    </location>
</feature>
<gene>
    <name evidence="1" type="ORF">AVDCRST_MAG71-821</name>
</gene>
<proteinExistence type="predicted"/>
<accession>A0A6J4KSK6</accession>
<organism evidence="1">
    <name type="scientific">uncultured Lysobacter sp</name>
    <dbReference type="NCBI Taxonomy" id="271060"/>
    <lineage>
        <taxon>Bacteria</taxon>
        <taxon>Pseudomonadati</taxon>
        <taxon>Pseudomonadota</taxon>
        <taxon>Gammaproteobacteria</taxon>
        <taxon>Lysobacterales</taxon>
        <taxon>Lysobacteraceae</taxon>
        <taxon>Lysobacter</taxon>
        <taxon>environmental samples</taxon>
    </lineage>
</organism>
<sequence>EPAFGPFRPDISLSAVVGDRRLQLPLQLLPAGRVPGRERTATHARAGRDCTAVACVCGRRDAQSQDHRRRTFAAPR</sequence>
<feature type="non-terminal residue" evidence="1">
    <location>
        <position position="76"/>
    </location>
</feature>
<dbReference type="GO" id="GO:0016829">
    <property type="term" value="F:lyase activity"/>
    <property type="evidence" value="ECO:0007669"/>
    <property type="project" value="UniProtKB-KW"/>
</dbReference>
<name>A0A6J4KSK6_9GAMM</name>
<evidence type="ECO:0000313" key="1">
    <source>
        <dbReference type="EMBL" id="CAA9313271.1"/>
    </source>
</evidence>
<dbReference type="EC" id="4.1.99.18" evidence="1"/>
<dbReference type="AlphaFoldDB" id="A0A6J4KSK6"/>
<protein>
    <submittedName>
        <fullName evidence="1">Cyclic pyranopterin phosphate synthase (MoaA)</fullName>
        <ecNumber evidence="1">4.1.99.18</ecNumber>
    </submittedName>
</protein>
<reference evidence="1" key="1">
    <citation type="submission" date="2020-02" db="EMBL/GenBank/DDBJ databases">
        <authorList>
            <person name="Meier V. D."/>
        </authorList>
    </citation>
    <scope>NUCLEOTIDE SEQUENCE</scope>
    <source>
        <strain evidence="1">AVDCRST_MAG71</strain>
    </source>
</reference>
<keyword evidence="1" id="KW-0456">Lyase</keyword>